<gene>
    <name evidence="2" type="ORF">HPLM_LOCUS1467</name>
</gene>
<dbReference type="Proteomes" id="UP000268014">
    <property type="component" value="Unassembled WGS sequence"/>
</dbReference>
<keyword evidence="3" id="KW-1185">Reference proteome</keyword>
<evidence type="ECO:0000256" key="1">
    <source>
        <dbReference type="SAM" id="MobiDB-lite"/>
    </source>
</evidence>
<evidence type="ECO:0000313" key="3">
    <source>
        <dbReference type="Proteomes" id="UP000268014"/>
    </source>
</evidence>
<reference evidence="2 3" key="1">
    <citation type="submission" date="2018-11" db="EMBL/GenBank/DDBJ databases">
        <authorList>
            <consortium name="Pathogen Informatics"/>
        </authorList>
    </citation>
    <scope>NUCLEOTIDE SEQUENCE [LARGE SCALE GENOMIC DNA]</scope>
    <source>
        <strain evidence="2 3">MHpl1</strain>
    </source>
</reference>
<protein>
    <submittedName>
        <fullName evidence="2">Uncharacterized protein</fullName>
    </submittedName>
</protein>
<feature type="region of interest" description="Disordered" evidence="1">
    <location>
        <begin position="1"/>
        <end position="23"/>
    </location>
</feature>
<feature type="compositionally biased region" description="Basic and acidic residues" evidence="1">
    <location>
        <begin position="9"/>
        <end position="19"/>
    </location>
</feature>
<evidence type="ECO:0000313" key="2">
    <source>
        <dbReference type="EMBL" id="VDO09688.1"/>
    </source>
</evidence>
<proteinExistence type="predicted"/>
<name>A0A3P7VW98_HAEPC</name>
<dbReference type="EMBL" id="UZAF01001946">
    <property type="protein sequence ID" value="VDO09688.1"/>
    <property type="molecule type" value="Genomic_DNA"/>
</dbReference>
<dbReference type="AlphaFoldDB" id="A0A3P7VW98"/>
<sequence>MFPPRTIVRRTDSANETDQRRKRLRRRTMIYGLLSCE</sequence>
<organism evidence="2 3">
    <name type="scientific">Haemonchus placei</name>
    <name type="common">Barber's pole worm</name>
    <dbReference type="NCBI Taxonomy" id="6290"/>
    <lineage>
        <taxon>Eukaryota</taxon>
        <taxon>Metazoa</taxon>
        <taxon>Ecdysozoa</taxon>
        <taxon>Nematoda</taxon>
        <taxon>Chromadorea</taxon>
        <taxon>Rhabditida</taxon>
        <taxon>Rhabditina</taxon>
        <taxon>Rhabditomorpha</taxon>
        <taxon>Strongyloidea</taxon>
        <taxon>Trichostrongylidae</taxon>
        <taxon>Haemonchus</taxon>
    </lineage>
</organism>
<accession>A0A3P7VW98</accession>